<evidence type="ECO:0000313" key="1">
    <source>
        <dbReference type="EMBL" id="RGS54310.1"/>
    </source>
</evidence>
<organism evidence="1 2">
    <name type="scientific">Bacteroides uniformis</name>
    <dbReference type="NCBI Taxonomy" id="820"/>
    <lineage>
        <taxon>Bacteria</taxon>
        <taxon>Pseudomonadati</taxon>
        <taxon>Bacteroidota</taxon>
        <taxon>Bacteroidia</taxon>
        <taxon>Bacteroidales</taxon>
        <taxon>Bacteroidaceae</taxon>
        <taxon>Bacteroides</taxon>
    </lineage>
</organism>
<dbReference type="AlphaFoldDB" id="A0A412JPF1"/>
<proteinExistence type="predicted"/>
<dbReference type="Proteomes" id="UP000285283">
    <property type="component" value="Unassembled WGS sequence"/>
</dbReference>
<name>A0A412JPF1_BACUN</name>
<protein>
    <submittedName>
        <fullName evidence="1">Uncharacterized protein</fullName>
    </submittedName>
</protein>
<gene>
    <name evidence="1" type="ORF">DWX87_10840</name>
</gene>
<comment type="caution">
    <text evidence="1">The sequence shown here is derived from an EMBL/GenBank/DDBJ whole genome shotgun (WGS) entry which is preliminary data.</text>
</comment>
<evidence type="ECO:0000313" key="2">
    <source>
        <dbReference type="Proteomes" id="UP000285283"/>
    </source>
</evidence>
<reference evidence="1 2" key="1">
    <citation type="submission" date="2018-08" db="EMBL/GenBank/DDBJ databases">
        <title>A genome reference for cultivated species of the human gut microbiota.</title>
        <authorList>
            <person name="Zou Y."/>
            <person name="Xue W."/>
            <person name="Luo G."/>
        </authorList>
    </citation>
    <scope>NUCLEOTIDE SEQUENCE [LARGE SCALE GENOMIC DNA]</scope>
    <source>
        <strain evidence="1 2">AF21-53</strain>
    </source>
</reference>
<accession>A0A412JPF1</accession>
<dbReference type="EMBL" id="QRVP01000009">
    <property type="protein sequence ID" value="RGS54310.1"/>
    <property type="molecule type" value="Genomic_DNA"/>
</dbReference>
<sequence length="91" mass="10599">MILIRRIMIRMTSNDYYDFLEKVLERYEAGELSEEEARQMINDVDVSDYKADPRPIADIPAEWSTIIATPIIANKTNDYVTKDTKQVNRGE</sequence>